<keyword evidence="2" id="KW-1185">Reference proteome</keyword>
<reference evidence="2" key="1">
    <citation type="submission" date="2022-10" db="EMBL/GenBank/DDBJ databases">
        <title>Genome assembly of Pristionchus species.</title>
        <authorList>
            <person name="Yoshida K."/>
            <person name="Sommer R.J."/>
        </authorList>
    </citation>
    <scope>NUCLEOTIDE SEQUENCE [LARGE SCALE GENOMIC DNA]</scope>
    <source>
        <strain evidence="2">RS5460</strain>
    </source>
</reference>
<dbReference type="Gene3D" id="3.40.390.10">
    <property type="entry name" value="Collagenase (Catalytic Domain)"/>
    <property type="match status" value="1"/>
</dbReference>
<protein>
    <recommendedName>
        <fullName evidence="3">Peptidase</fullName>
    </recommendedName>
</protein>
<accession>A0AAN5D1X3</accession>
<feature type="non-terminal residue" evidence="1">
    <location>
        <position position="1"/>
    </location>
</feature>
<gene>
    <name evidence="1" type="ORF">PMAYCL1PPCAC_24520</name>
</gene>
<evidence type="ECO:0008006" key="3">
    <source>
        <dbReference type="Google" id="ProtNLM"/>
    </source>
</evidence>
<dbReference type="PANTHER" id="PTHR45702:SF2">
    <property type="entry name" value="KUZBANIAN, ISOFORM A"/>
    <property type="match status" value="1"/>
</dbReference>
<comment type="caution">
    <text evidence="1">The sequence shown here is derived from an EMBL/GenBank/DDBJ whole genome shotgun (WGS) entry which is preliminary data.</text>
</comment>
<dbReference type="GO" id="GO:0006509">
    <property type="term" value="P:membrane protein ectodomain proteolysis"/>
    <property type="evidence" value="ECO:0007669"/>
    <property type="project" value="TreeGrafter"/>
</dbReference>
<organism evidence="1 2">
    <name type="scientific">Pristionchus mayeri</name>
    <dbReference type="NCBI Taxonomy" id="1317129"/>
    <lineage>
        <taxon>Eukaryota</taxon>
        <taxon>Metazoa</taxon>
        <taxon>Ecdysozoa</taxon>
        <taxon>Nematoda</taxon>
        <taxon>Chromadorea</taxon>
        <taxon>Rhabditida</taxon>
        <taxon>Rhabditina</taxon>
        <taxon>Diplogasteromorpha</taxon>
        <taxon>Diplogasteroidea</taxon>
        <taxon>Neodiplogasteridae</taxon>
        <taxon>Pristionchus</taxon>
    </lineage>
</organism>
<dbReference type="AlphaFoldDB" id="A0AAN5D1X3"/>
<evidence type="ECO:0000313" key="1">
    <source>
        <dbReference type="EMBL" id="GMR54325.1"/>
    </source>
</evidence>
<dbReference type="Proteomes" id="UP001328107">
    <property type="component" value="Unassembled WGS sequence"/>
</dbReference>
<evidence type="ECO:0000313" key="2">
    <source>
        <dbReference type="Proteomes" id="UP001328107"/>
    </source>
</evidence>
<sequence length="90" mass="10672">QIWRDTYHGLYKLREETTDSEEYLKWFSDDDHSKYCLSYAFTYRDFKDDIQGLAYPCFLFTSVKAKFDKRTYNTGLVTFKSGGNPIPQAK</sequence>
<dbReference type="InterPro" id="IPR024079">
    <property type="entry name" value="MetalloPept_cat_dom_sf"/>
</dbReference>
<name>A0AAN5D1X3_9BILA</name>
<proteinExistence type="predicted"/>
<dbReference type="EMBL" id="BTRK01000005">
    <property type="protein sequence ID" value="GMR54325.1"/>
    <property type="molecule type" value="Genomic_DNA"/>
</dbReference>
<dbReference type="InterPro" id="IPR051489">
    <property type="entry name" value="ADAM_Metalloproteinase"/>
</dbReference>
<dbReference type="GO" id="GO:0004222">
    <property type="term" value="F:metalloendopeptidase activity"/>
    <property type="evidence" value="ECO:0007669"/>
    <property type="project" value="TreeGrafter"/>
</dbReference>
<dbReference type="PANTHER" id="PTHR45702">
    <property type="entry name" value="ADAM10/ADAM17 METALLOPEPTIDASE FAMILY MEMBER"/>
    <property type="match status" value="1"/>
</dbReference>
<dbReference type="GO" id="GO:0007219">
    <property type="term" value="P:Notch signaling pathway"/>
    <property type="evidence" value="ECO:0007669"/>
    <property type="project" value="TreeGrafter"/>
</dbReference>
<dbReference type="GO" id="GO:0005886">
    <property type="term" value="C:plasma membrane"/>
    <property type="evidence" value="ECO:0007669"/>
    <property type="project" value="TreeGrafter"/>
</dbReference>